<keyword evidence="3" id="KW-0812">Transmembrane</keyword>
<evidence type="ECO:0000313" key="6">
    <source>
        <dbReference type="Proteomes" id="UP001310890"/>
    </source>
</evidence>
<dbReference type="InterPro" id="IPR051701">
    <property type="entry name" value="Mito_OM_Translocase_MSP1"/>
</dbReference>
<dbReference type="GO" id="GO:0016887">
    <property type="term" value="F:ATP hydrolysis activity"/>
    <property type="evidence" value="ECO:0007669"/>
    <property type="project" value="InterPro"/>
</dbReference>
<dbReference type="GO" id="GO:0005741">
    <property type="term" value="C:mitochondrial outer membrane"/>
    <property type="evidence" value="ECO:0007669"/>
    <property type="project" value="TreeGrafter"/>
</dbReference>
<protein>
    <recommendedName>
        <fullName evidence="4">AAA+ ATPase domain-containing protein</fullName>
    </recommendedName>
</protein>
<accession>A0AAN7T8K6</accession>
<dbReference type="Gene3D" id="1.10.8.60">
    <property type="match status" value="1"/>
</dbReference>
<dbReference type="Pfam" id="PF00004">
    <property type="entry name" value="AAA"/>
    <property type="match status" value="1"/>
</dbReference>
<dbReference type="PANTHER" id="PTHR45644">
    <property type="entry name" value="AAA ATPASE, PUTATIVE (AFU_ORTHOLOGUE AFUA_2G12920)-RELATED-RELATED"/>
    <property type="match status" value="1"/>
</dbReference>
<evidence type="ECO:0000256" key="3">
    <source>
        <dbReference type="SAM" id="Phobius"/>
    </source>
</evidence>
<evidence type="ECO:0000313" key="5">
    <source>
        <dbReference type="EMBL" id="KAK5107719.1"/>
    </source>
</evidence>
<keyword evidence="1" id="KW-0547">Nucleotide-binding</keyword>
<feature type="transmembrane region" description="Helical" evidence="3">
    <location>
        <begin position="365"/>
        <end position="383"/>
    </location>
</feature>
<dbReference type="SUPFAM" id="SSF52540">
    <property type="entry name" value="P-loop containing nucleoside triphosphate hydrolases"/>
    <property type="match status" value="1"/>
</dbReference>
<dbReference type="Gene3D" id="3.40.50.300">
    <property type="entry name" value="P-loop containing nucleotide triphosphate hydrolases"/>
    <property type="match status" value="1"/>
</dbReference>
<evidence type="ECO:0000256" key="2">
    <source>
        <dbReference type="ARBA" id="ARBA00022840"/>
    </source>
</evidence>
<proteinExistence type="predicted"/>
<dbReference type="SMART" id="SM00382">
    <property type="entry name" value="AAA"/>
    <property type="match status" value="1"/>
</dbReference>
<reference evidence="5" key="1">
    <citation type="submission" date="2023-08" db="EMBL/GenBank/DDBJ databases">
        <title>Black Yeasts Isolated from many extreme environments.</title>
        <authorList>
            <person name="Coleine C."/>
            <person name="Stajich J.E."/>
            <person name="Selbmann L."/>
        </authorList>
    </citation>
    <scope>NUCLEOTIDE SEQUENCE</scope>
    <source>
        <strain evidence="5">CCFEE 5401</strain>
    </source>
</reference>
<dbReference type="InterPro" id="IPR003593">
    <property type="entry name" value="AAA+_ATPase"/>
</dbReference>
<keyword evidence="3" id="KW-1133">Transmembrane helix</keyword>
<organism evidence="5 6">
    <name type="scientific">Meristemomyces frigidus</name>
    <dbReference type="NCBI Taxonomy" id="1508187"/>
    <lineage>
        <taxon>Eukaryota</taxon>
        <taxon>Fungi</taxon>
        <taxon>Dikarya</taxon>
        <taxon>Ascomycota</taxon>
        <taxon>Pezizomycotina</taxon>
        <taxon>Dothideomycetes</taxon>
        <taxon>Dothideomycetidae</taxon>
        <taxon>Mycosphaerellales</taxon>
        <taxon>Teratosphaeriaceae</taxon>
        <taxon>Meristemomyces</taxon>
    </lineage>
</organism>
<keyword evidence="3" id="KW-0472">Membrane</keyword>
<comment type="caution">
    <text evidence="5">The sequence shown here is derived from an EMBL/GenBank/DDBJ whole genome shotgun (WGS) entry which is preliminary data.</text>
</comment>
<evidence type="ECO:0000259" key="4">
    <source>
        <dbReference type="SMART" id="SM00382"/>
    </source>
</evidence>
<name>A0AAN7T8K6_9PEZI</name>
<dbReference type="AlphaFoldDB" id="A0AAN7T8K6"/>
<gene>
    <name evidence="5" type="ORF">LTR62_000741</name>
</gene>
<dbReference type="GO" id="GO:0005524">
    <property type="term" value="F:ATP binding"/>
    <property type="evidence" value="ECO:0007669"/>
    <property type="project" value="UniProtKB-KW"/>
</dbReference>
<dbReference type="Proteomes" id="UP001310890">
    <property type="component" value="Unassembled WGS sequence"/>
</dbReference>
<sequence length="410" mass="44635">MGNFTNSLVEGATAPLANWAIESIKERLEKVEKSPGLSSHESAVLQHKFVPDAGQEEKLVALGGLDDVLAELEEQVVHPMIYAKELSAYSNLLSPASGLLLYGPTGTGKSSIVRMLAYNLRNSGFALLNIPAGLVQQKYIGEGEKMVEAVFSVARMLAPCMIFIDEVDAVCADRESSHSNSATLKSALLTAWDGLSAVDADGQRNPILFIGATNRKEAIDPAFLRRFTVQKHVGLPDLQQREDILRLCLEKTRVATTFDFRRLASSMDGLSGSLIKDSCRDAAVQATRGVLFGAVNDFDHKQMDETLAEEKKEVARRSAMRKAVEDALYALPPLTVEDFFARGTLVQPSASELASQSGPVSKHDWPIFKIAWAVVVLLLSLVLRSNYRTSTARQSTMRVVPNRAGASVAM</sequence>
<keyword evidence="2" id="KW-0067">ATP-binding</keyword>
<feature type="domain" description="AAA+ ATPase" evidence="4">
    <location>
        <begin position="95"/>
        <end position="237"/>
    </location>
</feature>
<dbReference type="PANTHER" id="PTHR45644:SF3">
    <property type="entry name" value="FI08533P-RELATED"/>
    <property type="match status" value="1"/>
</dbReference>
<dbReference type="InterPro" id="IPR003959">
    <property type="entry name" value="ATPase_AAA_core"/>
</dbReference>
<evidence type="ECO:0000256" key="1">
    <source>
        <dbReference type="ARBA" id="ARBA00022741"/>
    </source>
</evidence>
<dbReference type="EMBL" id="JAVRRL010000109">
    <property type="protein sequence ID" value="KAK5107719.1"/>
    <property type="molecule type" value="Genomic_DNA"/>
</dbReference>
<dbReference type="InterPro" id="IPR027417">
    <property type="entry name" value="P-loop_NTPase"/>
</dbReference>